<dbReference type="EMBL" id="VSRR010067057">
    <property type="protein sequence ID" value="MPC85004.1"/>
    <property type="molecule type" value="Genomic_DNA"/>
</dbReference>
<gene>
    <name evidence="2" type="ORF">E2C01_079762</name>
</gene>
<name>A0A5B7IXV0_PORTR</name>
<proteinExistence type="predicted"/>
<keyword evidence="3" id="KW-1185">Reference proteome</keyword>
<dbReference type="AlphaFoldDB" id="A0A5B7IXV0"/>
<dbReference type="Proteomes" id="UP000324222">
    <property type="component" value="Unassembled WGS sequence"/>
</dbReference>
<organism evidence="2 3">
    <name type="scientific">Portunus trituberculatus</name>
    <name type="common">Swimming crab</name>
    <name type="synonym">Neptunus trituberculatus</name>
    <dbReference type="NCBI Taxonomy" id="210409"/>
    <lineage>
        <taxon>Eukaryota</taxon>
        <taxon>Metazoa</taxon>
        <taxon>Ecdysozoa</taxon>
        <taxon>Arthropoda</taxon>
        <taxon>Crustacea</taxon>
        <taxon>Multicrustacea</taxon>
        <taxon>Malacostraca</taxon>
        <taxon>Eumalacostraca</taxon>
        <taxon>Eucarida</taxon>
        <taxon>Decapoda</taxon>
        <taxon>Pleocyemata</taxon>
        <taxon>Brachyura</taxon>
        <taxon>Eubrachyura</taxon>
        <taxon>Portunoidea</taxon>
        <taxon>Portunidae</taxon>
        <taxon>Portuninae</taxon>
        <taxon>Portunus</taxon>
    </lineage>
</organism>
<evidence type="ECO:0000256" key="1">
    <source>
        <dbReference type="SAM" id="MobiDB-lite"/>
    </source>
</evidence>
<accession>A0A5B7IXV0</accession>
<protein>
    <submittedName>
        <fullName evidence="2">Uncharacterized protein</fullName>
    </submittedName>
</protein>
<comment type="caution">
    <text evidence="2">The sequence shown here is derived from an EMBL/GenBank/DDBJ whole genome shotgun (WGS) entry which is preliminary data.</text>
</comment>
<sequence>MDLLLPSLLPLPAVQMSAFPPLPSTTAFDQLELFHDIYPVSGSPPLTGGWSHQPASSAATSAPQTDKNSMLQHIQVPG</sequence>
<evidence type="ECO:0000313" key="3">
    <source>
        <dbReference type="Proteomes" id="UP000324222"/>
    </source>
</evidence>
<reference evidence="2 3" key="1">
    <citation type="submission" date="2019-05" db="EMBL/GenBank/DDBJ databases">
        <title>Another draft genome of Portunus trituberculatus and its Hox gene families provides insights of decapod evolution.</title>
        <authorList>
            <person name="Jeong J.-H."/>
            <person name="Song I."/>
            <person name="Kim S."/>
            <person name="Choi T."/>
            <person name="Kim D."/>
            <person name="Ryu S."/>
            <person name="Kim W."/>
        </authorList>
    </citation>
    <scope>NUCLEOTIDE SEQUENCE [LARGE SCALE GENOMIC DNA]</scope>
    <source>
        <tissue evidence="2">Muscle</tissue>
    </source>
</reference>
<evidence type="ECO:0000313" key="2">
    <source>
        <dbReference type="EMBL" id="MPC85004.1"/>
    </source>
</evidence>
<feature type="compositionally biased region" description="Low complexity" evidence="1">
    <location>
        <begin position="51"/>
        <end position="65"/>
    </location>
</feature>
<feature type="region of interest" description="Disordered" evidence="1">
    <location>
        <begin position="45"/>
        <end position="78"/>
    </location>
</feature>